<comment type="similarity">
    <text evidence="4 16">Belongs to the class-III pyridoxal-phosphate-dependent aminotransferase family.</text>
</comment>
<evidence type="ECO:0000256" key="6">
    <source>
        <dbReference type="ARBA" id="ARBA00012912"/>
    </source>
</evidence>
<protein>
    <recommendedName>
        <fullName evidence="12">(S)-3-amino-2-methylpropionate transaminase</fullName>
        <ecNumber evidence="6">2.6.1.19</ecNumber>
        <ecNumber evidence="5">2.6.1.22</ecNumber>
    </recommendedName>
    <alternativeName>
        <fullName evidence="13">GABA aminotransferase</fullName>
    </alternativeName>
    <alternativeName>
        <fullName evidence="11">Gamma-amino-N-butyrate transaminase</fullName>
    </alternativeName>
    <alternativeName>
        <fullName evidence="15">Glutamate:succinic semialdehyde transaminase</fullName>
    </alternativeName>
    <alternativeName>
        <fullName evidence="10">L-AIBAT</fullName>
    </alternativeName>
</protein>
<keyword evidence="7 17" id="KW-0032">Aminotransferase</keyword>
<dbReference type="FunFam" id="3.40.640.10:FF:000013">
    <property type="entry name" value="4-aminobutyrate aminotransferase"/>
    <property type="match status" value="1"/>
</dbReference>
<dbReference type="GO" id="GO:0047298">
    <property type="term" value="F:(S)-3-amino-2-methylpropionate transaminase activity"/>
    <property type="evidence" value="ECO:0007669"/>
    <property type="project" value="UniProtKB-EC"/>
</dbReference>
<dbReference type="Proteomes" id="UP000050544">
    <property type="component" value="Unassembled WGS sequence"/>
</dbReference>
<dbReference type="Pfam" id="PF00202">
    <property type="entry name" value="Aminotran_3"/>
    <property type="match status" value="1"/>
</dbReference>
<dbReference type="InterPro" id="IPR050103">
    <property type="entry name" value="Class-III_PLP-dep_AT"/>
</dbReference>
<dbReference type="CDD" id="cd00610">
    <property type="entry name" value="OAT_like"/>
    <property type="match status" value="1"/>
</dbReference>
<evidence type="ECO:0000256" key="12">
    <source>
        <dbReference type="ARBA" id="ARBA00030857"/>
    </source>
</evidence>
<proteinExistence type="inferred from homology"/>
<reference evidence="17 18" key="1">
    <citation type="submission" date="2015-07" db="EMBL/GenBank/DDBJ databases">
        <title>Whole genome sequence of Thermanaerothrix daxensis DSM 23592.</title>
        <authorList>
            <person name="Hemp J."/>
            <person name="Ward L.M."/>
            <person name="Pace L.A."/>
            <person name="Fischer W.W."/>
        </authorList>
    </citation>
    <scope>NUCLEOTIDE SEQUENCE [LARGE SCALE GENOMIC DNA]</scope>
    <source>
        <strain evidence="17 18">GNS-1</strain>
    </source>
</reference>
<evidence type="ECO:0000256" key="9">
    <source>
        <dbReference type="ARBA" id="ARBA00022898"/>
    </source>
</evidence>
<dbReference type="Gene3D" id="3.40.640.10">
    <property type="entry name" value="Type I PLP-dependent aspartate aminotransferase-like (Major domain)"/>
    <property type="match status" value="1"/>
</dbReference>
<keyword evidence="8 17" id="KW-0808">Transferase</keyword>
<evidence type="ECO:0000256" key="2">
    <source>
        <dbReference type="ARBA" id="ARBA00001933"/>
    </source>
</evidence>
<dbReference type="OrthoDB" id="9807885at2"/>
<dbReference type="InterPro" id="IPR015424">
    <property type="entry name" value="PyrdxlP-dep_Trfase"/>
</dbReference>
<dbReference type="EC" id="2.6.1.22" evidence="5"/>
<dbReference type="PIRSF" id="PIRSF000521">
    <property type="entry name" value="Transaminase_4ab_Lys_Orn"/>
    <property type="match status" value="1"/>
</dbReference>
<name>A0A0P6YCQ8_9CHLR</name>
<evidence type="ECO:0000256" key="14">
    <source>
        <dbReference type="ARBA" id="ARBA00048021"/>
    </source>
</evidence>
<dbReference type="STRING" id="869279.SE15_12205"/>
<evidence type="ECO:0000256" key="11">
    <source>
        <dbReference type="ARBA" id="ARBA00030204"/>
    </source>
</evidence>
<dbReference type="EMBL" id="LGKO01000005">
    <property type="protein sequence ID" value="KPL82808.1"/>
    <property type="molecule type" value="Genomic_DNA"/>
</dbReference>
<dbReference type="Gene3D" id="3.90.1150.10">
    <property type="entry name" value="Aspartate Aminotransferase, domain 1"/>
    <property type="match status" value="1"/>
</dbReference>
<evidence type="ECO:0000256" key="3">
    <source>
        <dbReference type="ARBA" id="ARBA00005176"/>
    </source>
</evidence>
<evidence type="ECO:0000256" key="5">
    <source>
        <dbReference type="ARBA" id="ARBA00012876"/>
    </source>
</evidence>
<dbReference type="InterPro" id="IPR015422">
    <property type="entry name" value="PyrdxlP-dep_Trfase_small"/>
</dbReference>
<evidence type="ECO:0000256" key="1">
    <source>
        <dbReference type="ARBA" id="ARBA00001750"/>
    </source>
</evidence>
<evidence type="ECO:0000256" key="4">
    <source>
        <dbReference type="ARBA" id="ARBA00008954"/>
    </source>
</evidence>
<sequence length="452" mass="49774">MRLTHLPGPKAQQYIARDRAVISPSYPRSHPFVMDHGRGVEVWDVDGHRFLDFAAGIAVVSTGHSHPQVVKAIQEQAEKFIHISSDFYHPKWIELAEYINRIVPFDEDAICFMTNSGTGAVETAIKLARYYTGRTEFIGFLGGFHGRTMGSLAFTASKSAYHRGFLPLMPGVTHVPYPNPYRPVLQSLPDEPYGQTVVRYLEQEIFAKLVPPDSVAGIIVEPVLGEGGYVVPAPGFFPALRDLCDRYGILLIVDEVQSGVGRTGKWWGIQHFGVEPDMICIAKGIASGMPLGVMAARKHLVTWPKGSHGNTYGGNPLSCAAALATLNLIENGYMQNAATMGQFALKRLRDMMERHPSIGDVRGLGLMIGVEFVRDRDTKEPHEILRDRVVDLCFERGLIVLGCSTSTIRISPPLCITYSEMEEGLAILEAAIGQAEDELFLHPVTHPGDARL</sequence>
<comment type="pathway">
    <text evidence="3">Amino-acid degradation; 4-aminobutanoate degradation.</text>
</comment>
<evidence type="ECO:0000256" key="13">
    <source>
        <dbReference type="ARBA" id="ARBA00031787"/>
    </source>
</evidence>
<keyword evidence="18" id="KW-1185">Reference proteome</keyword>
<dbReference type="EC" id="2.6.1.19" evidence="6"/>
<dbReference type="SUPFAM" id="SSF53383">
    <property type="entry name" value="PLP-dependent transferases"/>
    <property type="match status" value="1"/>
</dbReference>
<keyword evidence="9 16" id="KW-0663">Pyridoxal phosphate</keyword>
<evidence type="ECO:0000256" key="7">
    <source>
        <dbReference type="ARBA" id="ARBA00022576"/>
    </source>
</evidence>
<comment type="catalytic activity">
    <reaction evidence="1">
        <text>(S)-3-amino-2-methylpropanoate + 2-oxoglutarate = 2-methyl-3-oxopropanoate + L-glutamate</text>
        <dbReference type="Rhea" id="RHEA:13993"/>
        <dbReference type="ChEBI" id="CHEBI:16810"/>
        <dbReference type="ChEBI" id="CHEBI:29985"/>
        <dbReference type="ChEBI" id="CHEBI:57700"/>
        <dbReference type="ChEBI" id="CHEBI:58655"/>
        <dbReference type="EC" id="2.6.1.22"/>
    </reaction>
</comment>
<dbReference type="InterPro" id="IPR015421">
    <property type="entry name" value="PyrdxlP-dep_Trfase_major"/>
</dbReference>
<dbReference type="InterPro" id="IPR049704">
    <property type="entry name" value="Aminotrans_3_PPA_site"/>
</dbReference>
<evidence type="ECO:0000313" key="17">
    <source>
        <dbReference type="EMBL" id="KPL82808.1"/>
    </source>
</evidence>
<evidence type="ECO:0000256" key="15">
    <source>
        <dbReference type="ARBA" id="ARBA00050054"/>
    </source>
</evidence>
<dbReference type="GO" id="GO:0042802">
    <property type="term" value="F:identical protein binding"/>
    <property type="evidence" value="ECO:0007669"/>
    <property type="project" value="TreeGrafter"/>
</dbReference>
<evidence type="ECO:0000313" key="18">
    <source>
        <dbReference type="Proteomes" id="UP000050544"/>
    </source>
</evidence>
<dbReference type="GO" id="GO:0034386">
    <property type="term" value="F:4-aminobutyrate:2-oxoglutarate transaminase activity"/>
    <property type="evidence" value="ECO:0007669"/>
    <property type="project" value="UniProtKB-EC"/>
</dbReference>
<gene>
    <name evidence="17" type="ORF">SE15_12205</name>
</gene>
<dbReference type="GO" id="GO:0030170">
    <property type="term" value="F:pyridoxal phosphate binding"/>
    <property type="evidence" value="ECO:0007669"/>
    <property type="project" value="InterPro"/>
</dbReference>
<dbReference type="InterPro" id="IPR005814">
    <property type="entry name" value="Aminotrans_3"/>
</dbReference>
<dbReference type="AlphaFoldDB" id="A0A0P6YCQ8"/>
<evidence type="ECO:0000256" key="10">
    <source>
        <dbReference type="ARBA" id="ARBA00029760"/>
    </source>
</evidence>
<dbReference type="PANTHER" id="PTHR11986">
    <property type="entry name" value="AMINOTRANSFERASE CLASS III"/>
    <property type="match status" value="1"/>
</dbReference>
<organism evidence="17 18">
    <name type="scientific">Thermanaerothrix daxensis</name>
    <dbReference type="NCBI Taxonomy" id="869279"/>
    <lineage>
        <taxon>Bacteria</taxon>
        <taxon>Bacillati</taxon>
        <taxon>Chloroflexota</taxon>
        <taxon>Anaerolineae</taxon>
        <taxon>Anaerolineales</taxon>
        <taxon>Anaerolineaceae</taxon>
        <taxon>Thermanaerothrix</taxon>
    </lineage>
</organism>
<evidence type="ECO:0000256" key="8">
    <source>
        <dbReference type="ARBA" id="ARBA00022679"/>
    </source>
</evidence>
<dbReference type="PANTHER" id="PTHR11986:SF58">
    <property type="entry name" value="LEUCINE_METHIONINE RACEMASE"/>
    <property type="match status" value="1"/>
</dbReference>
<dbReference type="RefSeq" id="WP_054522365.1">
    <property type="nucleotide sequence ID" value="NZ_LGKO01000005.1"/>
</dbReference>
<dbReference type="PROSITE" id="PS00600">
    <property type="entry name" value="AA_TRANSFER_CLASS_3"/>
    <property type="match status" value="1"/>
</dbReference>
<accession>A0A0P6YCQ8</accession>
<comment type="catalytic activity">
    <reaction evidence="14">
        <text>4-aminobutanoate + 2-oxoglutarate = succinate semialdehyde + L-glutamate</text>
        <dbReference type="Rhea" id="RHEA:23352"/>
        <dbReference type="ChEBI" id="CHEBI:16810"/>
        <dbReference type="ChEBI" id="CHEBI:29985"/>
        <dbReference type="ChEBI" id="CHEBI:57706"/>
        <dbReference type="ChEBI" id="CHEBI:59888"/>
        <dbReference type="EC" id="2.6.1.19"/>
    </reaction>
</comment>
<evidence type="ECO:0000256" key="16">
    <source>
        <dbReference type="RuleBase" id="RU003560"/>
    </source>
</evidence>
<dbReference type="NCBIfam" id="NF004426">
    <property type="entry name" value="PRK05769.1"/>
    <property type="match status" value="1"/>
</dbReference>
<comment type="cofactor">
    <cofactor evidence="2">
        <name>pyridoxal 5'-phosphate</name>
        <dbReference type="ChEBI" id="CHEBI:597326"/>
    </cofactor>
</comment>
<comment type="caution">
    <text evidence="17">The sequence shown here is derived from an EMBL/GenBank/DDBJ whole genome shotgun (WGS) entry which is preliminary data.</text>
</comment>